<evidence type="ECO:0000313" key="2">
    <source>
        <dbReference type="EMBL" id="WAQ96213.1"/>
    </source>
</evidence>
<dbReference type="InterPro" id="IPR029033">
    <property type="entry name" value="His_PPase_superfam"/>
</dbReference>
<name>A0ABY7DG07_MYAAR</name>
<sequence>MATQLACLLIICLGLTMCVDMLMVADHGGQMVVDNDGQLTNLDQLYCNSAHKLQGIEGQSDLSATMGTTDLHLPPLTCDLDPIHTSAHLPLAKMQMAVSEHADKGRSHPEFKSFFPTFPKQCTSHHLTPHGFHQAITIGNHLRVAYMSNRNHKKLQPLYSAIHVESVAKHDAYQSVLGVLHGMLPQKQFSKIKIHKSHRNFCDSPAVSLPSCQCAKTQELSPFISQALGSGRYAFKNSFPDVHIHSDIKLQLSNLQIYQLLMQYKCNNMTLACDQSKLCSTLKKSSTSDFYRSAVDHQKNIYSDPMFKSYSRLKSYPFLQRLLSHSVGAARNQSMFVSMGDKFFLQYVASSLHLTEDALQPLASRLVFEIFSKNTGPSSGSELLFRVLYNGRDLTSNIPGCKAAMKGPLCPIDILVTIVQYVICSVETVSICIYGVTREDGIKHRD</sequence>
<gene>
    <name evidence="2" type="ORF">MAR_028903</name>
</gene>
<evidence type="ECO:0000313" key="3">
    <source>
        <dbReference type="Proteomes" id="UP001164746"/>
    </source>
</evidence>
<feature type="chain" id="PRO_5045543900" evidence="1">
    <location>
        <begin position="19"/>
        <end position="446"/>
    </location>
</feature>
<dbReference type="Proteomes" id="UP001164746">
    <property type="component" value="Chromosome 2"/>
</dbReference>
<feature type="signal peptide" evidence="1">
    <location>
        <begin position="1"/>
        <end position="18"/>
    </location>
</feature>
<keyword evidence="3" id="KW-1185">Reference proteome</keyword>
<dbReference type="SUPFAM" id="SSF53254">
    <property type="entry name" value="Phosphoglycerate mutase-like"/>
    <property type="match status" value="1"/>
</dbReference>
<dbReference type="EMBL" id="CP111013">
    <property type="protein sequence ID" value="WAQ96213.1"/>
    <property type="molecule type" value="Genomic_DNA"/>
</dbReference>
<evidence type="ECO:0000256" key="1">
    <source>
        <dbReference type="SAM" id="SignalP"/>
    </source>
</evidence>
<proteinExistence type="predicted"/>
<accession>A0ABY7DG07</accession>
<organism evidence="2 3">
    <name type="scientific">Mya arenaria</name>
    <name type="common">Soft-shell clam</name>
    <dbReference type="NCBI Taxonomy" id="6604"/>
    <lineage>
        <taxon>Eukaryota</taxon>
        <taxon>Metazoa</taxon>
        <taxon>Spiralia</taxon>
        <taxon>Lophotrochozoa</taxon>
        <taxon>Mollusca</taxon>
        <taxon>Bivalvia</taxon>
        <taxon>Autobranchia</taxon>
        <taxon>Heteroconchia</taxon>
        <taxon>Euheterodonta</taxon>
        <taxon>Imparidentia</taxon>
        <taxon>Neoheterodontei</taxon>
        <taxon>Myida</taxon>
        <taxon>Myoidea</taxon>
        <taxon>Myidae</taxon>
        <taxon>Mya</taxon>
    </lineage>
</organism>
<keyword evidence="1" id="KW-0732">Signal</keyword>
<protein>
    <submittedName>
        <fullName evidence="2">PXYP1-like protein</fullName>
    </submittedName>
</protein>
<dbReference type="Gene3D" id="3.40.50.1240">
    <property type="entry name" value="Phosphoglycerate mutase-like"/>
    <property type="match status" value="1"/>
</dbReference>
<reference evidence="2" key="1">
    <citation type="submission" date="2022-11" db="EMBL/GenBank/DDBJ databases">
        <title>Centuries of genome instability and evolution in soft-shell clam transmissible cancer (bioRxiv).</title>
        <authorList>
            <person name="Hart S.F.M."/>
            <person name="Yonemitsu M.A."/>
            <person name="Giersch R.M."/>
            <person name="Beal B.F."/>
            <person name="Arriagada G."/>
            <person name="Davis B.W."/>
            <person name="Ostrander E.A."/>
            <person name="Goff S.P."/>
            <person name="Metzger M.J."/>
        </authorList>
    </citation>
    <scope>NUCLEOTIDE SEQUENCE</scope>
    <source>
        <strain evidence="2">MELC-2E11</strain>
        <tissue evidence="2">Siphon/mantle</tissue>
    </source>
</reference>